<name>A0ABW5AN64_9BRAD</name>
<evidence type="ECO:0000313" key="2">
    <source>
        <dbReference type="Proteomes" id="UP001597314"/>
    </source>
</evidence>
<accession>A0ABW5AN64</accession>
<protein>
    <recommendedName>
        <fullName evidence="3">LPS-assembly lipoprotein</fullName>
    </recommendedName>
</protein>
<comment type="caution">
    <text evidence="1">The sequence shown here is derived from an EMBL/GenBank/DDBJ whole genome shotgun (WGS) entry which is preliminary data.</text>
</comment>
<evidence type="ECO:0008006" key="3">
    <source>
        <dbReference type="Google" id="ProtNLM"/>
    </source>
</evidence>
<gene>
    <name evidence="1" type="ORF">ACFSOX_19770</name>
</gene>
<keyword evidence="2" id="KW-1185">Reference proteome</keyword>
<proteinExistence type="predicted"/>
<evidence type="ECO:0000313" key="1">
    <source>
        <dbReference type="EMBL" id="MFD2184398.1"/>
    </source>
</evidence>
<organism evidence="1 2">
    <name type="scientific">Rhodoplanes azumiensis</name>
    <dbReference type="NCBI Taxonomy" id="1897628"/>
    <lineage>
        <taxon>Bacteria</taxon>
        <taxon>Pseudomonadati</taxon>
        <taxon>Pseudomonadota</taxon>
        <taxon>Alphaproteobacteria</taxon>
        <taxon>Hyphomicrobiales</taxon>
        <taxon>Nitrobacteraceae</taxon>
        <taxon>Rhodoplanes</taxon>
    </lineage>
</organism>
<dbReference type="EMBL" id="JBHUIW010000027">
    <property type="protein sequence ID" value="MFD2184398.1"/>
    <property type="molecule type" value="Genomic_DNA"/>
</dbReference>
<dbReference type="Proteomes" id="UP001597314">
    <property type="component" value="Unassembled WGS sequence"/>
</dbReference>
<sequence length="178" mass="19161">MRLALRGAAVLALAVPLAGCFQPLYGTRTLDGGPSLAASLAQIDITQIPAPNGTPQSRIAVDLRNQLVFMLSGGNPAPPTHRLDIRFQTTRVSVIVDVETARPDVENFGIAAYYTLVDLNTGKPVVTDVAQSRVSYDIPGQQQRFARQRALRDAENRAATVIAETIRSRLASYFVAGT</sequence>
<reference evidence="2" key="1">
    <citation type="journal article" date="2019" name="Int. J. Syst. Evol. Microbiol.">
        <title>The Global Catalogue of Microorganisms (GCM) 10K type strain sequencing project: providing services to taxonomists for standard genome sequencing and annotation.</title>
        <authorList>
            <consortium name="The Broad Institute Genomics Platform"/>
            <consortium name="The Broad Institute Genome Sequencing Center for Infectious Disease"/>
            <person name="Wu L."/>
            <person name="Ma J."/>
        </authorList>
    </citation>
    <scope>NUCLEOTIDE SEQUENCE [LARGE SCALE GENOMIC DNA]</scope>
    <source>
        <strain evidence="2">CGMCC 1.6774</strain>
    </source>
</reference>
<dbReference type="RefSeq" id="WP_378479563.1">
    <property type="nucleotide sequence ID" value="NZ_JBHUIW010000027.1"/>
</dbReference>
<dbReference type="Gene3D" id="3.30.160.150">
    <property type="entry name" value="Lipoprotein like domain"/>
    <property type="match status" value="1"/>
</dbReference>